<dbReference type="Proteomes" id="UP000017090">
    <property type="component" value="Unassembled WGS sequence"/>
</dbReference>
<protein>
    <recommendedName>
        <fullName evidence="1">Putative membrane protein insertion efficiency factor</fullName>
    </recommendedName>
</protein>
<dbReference type="InterPro" id="IPR002696">
    <property type="entry name" value="Membr_insert_effic_factor_YidD"/>
</dbReference>
<evidence type="ECO:0000313" key="2">
    <source>
        <dbReference type="EMBL" id="ERT58712.1"/>
    </source>
</evidence>
<organism evidence="2 3">
    <name type="scientific">Megasphaera vaginalis</name>
    <name type="common">ex Srinivasan et al. 2021</name>
    <dbReference type="NCBI Taxonomy" id="1111454"/>
    <lineage>
        <taxon>Bacteria</taxon>
        <taxon>Bacillati</taxon>
        <taxon>Bacillota</taxon>
        <taxon>Negativicutes</taxon>
        <taxon>Veillonellales</taxon>
        <taxon>Veillonellaceae</taxon>
        <taxon>Megasphaera</taxon>
    </lineage>
</organism>
<keyword evidence="1" id="KW-1003">Cell membrane</keyword>
<keyword evidence="3" id="KW-1185">Reference proteome</keyword>
<comment type="caution">
    <text evidence="2">The sequence shown here is derived from an EMBL/GenBank/DDBJ whole genome shotgun (WGS) entry which is preliminary data.</text>
</comment>
<dbReference type="Pfam" id="PF01809">
    <property type="entry name" value="YidD"/>
    <property type="match status" value="1"/>
</dbReference>
<keyword evidence="1" id="KW-0472">Membrane</keyword>
<comment type="similarity">
    <text evidence="1">Belongs to the UPF0161 family.</text>
</comment>
<dbReference type="PANTHER" id="PTHR33383">
    <property type="entry name" value="MEMBRANE PROTEIN INSERTION EFFICIENCY FACTOR-RELATED"/>
    <property type="match status" value="1"/>
</dbReference>
<dbReference type="PATRIC" id="fig|1111454.3.peg.1540"/>
<dbReference type="eggNOG" id="COG0759">
    <property type="taxonomic scope" value="Bacteria"/>
</dbReference>
<dbReference type="EMBL" id="AWXA01000041">
    <property type="protein sequence ID" value="ERT58712.1"/>
    <property type="molecule type" value="Genomic_DNA"/>
</dbReference>
<name>U7UH15_9FIRM</name>
<dbReference type="OrthoDB" id="9801753at2"/>
<evidence type="ECO:0000256" key="1">
    <source>
        <dbReference type="HAMAP-Rule" id="MF_00386"/>
    </source>
</evidence>
<evidence type="ECO:0000313" key="3">
    <source>
        <dbReference type="Proteomes" id="UP000017090"/>
    </source>
</evidence>
<dbReference type="AlphaFoldDB" id="U7UH15"/>
<reference evidence="2 3" key="1">
    <citation type="submission" date="2013-09" db="EMBL/GenBank/DDBJ databases">
        <authorList>
            <person name="Durkin A.S."/>
            <person name="Haft D.R."/>
            <person name="McCorrison J."/>
            <person name="Torralba M."/>
            <person name="Gillis M."/>
            <person name="Haft D.H."/>
            <person name="Methe B."/>
            <person name="Sutton G."/>
            <person name="Nelson K.E."/>
        </authorList>
    </citation>
    <scope>NUCLEOTIDE SEQUENCE [LARGE SCALE GENOMIC DNA]</scope>
    <source>
        <strain evidence="2 3">BV3C16-1</strain>
    </source>
</reference>
<dbReference type="SMART" id="SM01234">
    <property type="entry name" value="Haemolytic"/>
    <property type="match status" value="1"/>
</dbReference>
<accession>U7UH15</accession>
<dbReference type="PANTHER" id="PTHR33383:SF1">
    <property type="entry name" value="MEMBRANE PROTEIN INSERTION EFFICIENCY FACTOR-RELATED"/>
    <property type="match status" value="1"/>
</dbReference>
<dbReference type="NCBIfam" id="TIGR00278">
    <property type="entry name" value="membrane protein insertion efficiency factor YidD"/>
    <property type="match status" value="1"/>
</dbReference>
<comment type="function">
    <text evidence="1">Could be involved in insertion of integral membrane proteins into the membrane.</text>
</comment>
<sequence>MKRLCIALIRFYQLCISPLGLPCCRFYPTCSAYAVEALQKYGVWKGGFLAVKRILKCHPFHKGGYDPVP</sequence>
<dbReference type="STRING" id="1111454.HMPREF1250_1872"/>
<dbReference type="GO" id="GO:0005886">
    <property type="term" value="C:plasma membrane"/>
    <property type="evidence" value="ECO:0007669"/>
    <property type="project" value="UniProtKB-SubCell"/>
</dbReference>
<gene>
    <name evidence="2" type="ORF">HMPREF1250_1872</name>
</gene>
<comment type="subcellular location">
    <subcellularLocation>
        <location evidence="1">Cell membrane</location>
        <topology evidence="1">Peripheral membrane protein</topology>
        <orientation evidence="1">Cytoplasmic side</orientation>
    </subcellularLocation>
</comment>
<dbReference type="RefSeq" id="WP_023054011.1">
    <property type="nucleotide sequence ID" value="NZ_AWXA01000041.1"/>
</dbReference>
<proteinExistence type="inferred from homology"/>
<dbReference type="HAMAP" id="MF_00386">
    <property type="entry name" value="UPF0161_YidD"/>
    <property type="match status" value="1"/>
</dbReference>